<feature type="region of interest" description="Disordered" evidence="4">
    <location>
        <begin position="123"/>
        <end position="146"/>
    </location>
</feature>
<name>A0A379WXB6_SALET</name>
<reference evidence="6 7" key="1">
    <citation type="submission" date="2018-06" db="EMBL/GenBank/DDBJ databases">
        <authorList>
            <consortium name="Pathogen Informatics"/>
            <person name="Doyle S."/>
        </authorList>
    </citation>
    <scope>NUCLEOTIDE SEQUENCE [LARGE SCALE GENOMIC DNA]</scope>
    <source>
        <strain evidence="6 7">NCTC8261</strain>
    </source>
</reference>
<accession>A0A379WXB6</accession>
<evidence type="ECO:0000313" key="6">
    <source>
        <dbReference type="EMBL" id="SUH38757.1"/>
    </source>
</evidence>
<dbReference type="PANTHER" id="PTHR11772:SF2">
    <property type="entry name" value="ASPARAGINE SYNTHETASE [GLUTAMINE-HYDROLYZING]"/>
    <property type="match status" value="1"/>
</dbReference>
<proteinExistence type="predicted"/>
<dbReference type="EC" id="6.3.5.4" evidence="6"/>
<keyword evidence="2" id="KW-0547">Nucleotide-binding</keyword>
<gene>
    <name evidence="6" type="primary">asnB_2</name>
    <name evidence="6" type="ORF">NCTC8261_05091</name>
</gene>
<dbReference type="GO" id="GO:0004066">
    <property type="term" value="F:asparagine synthase (glutamine-hydrolyzing) activity"/>
    <property type="evidence" value="ECO:0007669"/>
    <property type="project" value="UniProtKB-EC"/>
</dbReference>
<dbReference type="SUPFAM" id="SSF52402">
    <property type="entry name" value="Adenine nucleotide alpha hydrolases-like"/>
    <property type="match status" value="1"/>
</dbReference>
<dbReference type="SUPFAM" id="SSF56235">
    <property type="entry name" value="N-terminal nucleophile aminohydrolases (Ntn hydrolases)"/>
    <property type="match status" value="1"/>
</dbReference>
<dbReference type="InterPro" id="IPR014729">
    <property type="entry name" value="Rossmann-like_a/b/a_fold"/>
</dbReference>
<dbReference type="Gene3D" id="3.40.50.620">
    <property type="entry name" value="HUPs"/>
    <property type="match status" value="1"/>
</dbReference>
<evidence type="ECO:0000256" key="1">
    <source>
        <dbReference type="ARBA" id="ARBA00022598"/>
    </source>
</evidence>
<evidence type="ECO:0000259" key="5">
    <source>
        <dbReference type="PROSITE" id="PS51278"/>
    </source>
</evidence>
<dbReference type="InterPro" id="IPR001962">
    <property type="entry name" value="Asn_synthase"/>
</dbReference>
<keyword evidence="1 6" id="KW-0436">Ligase</keyword>
<organism evidence="6 7">
    <name type="scientific">Salmonella enterica I</name>
    <dbReference type="NCBI Taxonomy" id="59201"/>
    <lineage>
        <taxon>Bacteria</taxon>
        <taxon>Pseudomonadati</taxon>
        <taxon>Pseudomonadota</taxon>
        <taxon>Gammaproteobacteria</taxon>
        <taxon>Enterobacterales</taxon>
        <taxon>Enterobacteriaceae</taxon>
        <taxon>Salmonella</taxon>
    </lineage>
</organism>
<dbReference type="InterPro" id="IPR017932">
    <property type="entry name" value="GATase_2_dom"/>
</dbReference>
<dbReference type="EMBL" id="UGXT01000002">
    <property type="protein sequence ID" value="SUH38757.1"/>
    <property type="molecule type" value="Genomic_DNA"/>
</dbReference>
<dbReference type="GO" id="GO:0006529">
    <property type="term" value="P:asparagine biosynthetic process"/>
    <property type="evidence" value="ECO:0007669"/>
    <property type="project" value="InterPro"/>
</dbReference>
<dbReference type="Pfam" id="PF00733">
    <property type="entry name" value="Asn_synthase"/>
    <property type="match status" value="1"/>
</dbReference>
<dbReference type="Gene3D" id="3.60.20.10">
    <property type="entry name" value="Glutamine Phosphoribosylpyrophosphate, subunit 1, domain 1"/>
    <property type="match status" value="1"/>
</dbReference>
<evidence type="ECO:0000313" key="7">
    <source>
        <dbReference type="Proteomes" id="UP000254712"/>
    </source>
</evidence>
<dbReference type="InterPro" id="IPR029055">
    <property type="entry name" value="Ntn_hydrolases_N"/>
</dbReference>
<dbReference type="Pfam" id="PF13537">
    <property type="entry name" value="GATase_7"/>
    <property type="match status" value="1"/>
</dbReference>
<dbReference type="PROSITE" id="PS51278">
    <property type="entry name" value="GATASE_TYPE_2"/>
    <property type="match status" value="1"/>
</dbReference>
<dbReference type="AlphaFoldDB" id="A0A379WXB6"/>
<feature type="domain" description="Glutamine amidotransferase type-2" evidence="5">
    <location>
        <begin position="1"/>
        <end position="66"/>
    </location>
</feature>
<sequence>MFAFALYDSEKDAYLIGRDHIGIIPLYMGYDEFGNFYVASEMKALTPVCRTIKEFPAGSYLWSKDGEIRQYYQRDWFDYDAVKDNVTDKNALRQALEESVKSHLMSDVPYGVLLSGVWTRRLSRQSPKNSPPVASKIRSAPKPGGHSCTLLRSVWKVRLT</sequence>
<dbReference type="InterPro" id="IPR050795">
    <property type="entry name" value="Asn_Synthetase"/>
</dbReference>
<dbReference type="PANTHER" id="PTHR11772">
    <property type="entry name" value="ASPARAGINE SYNTHETASE"/>
    <property type="match status" value="1"/>
</dbReference>
<evidence type="ECO:0000256" key="2">
    <source>
        <dbReference type="ARBA" id="ARBA00022741"/>
    </source>
</evidence>
<dbReference type="GO" id="GO:0005829">
    <property type="term" value="C:cytosol"/>
    <property type="evidence" value="ECO:0007669"/>
    <property type="project" value="TreeGrafter"/>
</dbReference>
<evidence type="ECO:0000256" key="3">
    <source>
        <dbReference type="ARBA" id="ARBA00022840"/>
    </source>
</evidence>
<dbReference type="GO" id="GO:0005524">
    <property type="term" value="F:ATP binding"/>
    <property type="evidence" value="ECO:0007669"/>
    <property type="project" value="UniProtKB-KW"/>
</dbReference>
<dbReference type="Proteomes" id="UP000254712">
    <property type="component" value="Unassembled WGS sequence"/>
</dbReference>
<keyword evidence="3" id="KW-0067">ATP-binding</keyword>
<protein>
    <submittedName>
        <fullName evidence="6">Asparagine synthetase B</fullName>
        <ecNumber evidence="6">6.3.5.4</ecNumber>
    </submittedName>
</protein>
<evidence type="ECO:0000256" key="4">
    <source>
        <dbReference type="SAM" id="MobiDB-lite"/>
    </source>
</evidence>